<protein>
    <submittedName>
        <fullName evidence="2">U32 family peptidase</fullName>
    </submittedName>
</protein>
<dbReference type="AlphaFoldDB" id="A0A3N0HYE4"/>
<evidence type="ECO:0000313" key="2">
    <source>
        <dbReference type="EMBL" id="RNM29734.1"/>
    </source>
</evidence>
<keyword evidence="3" id="KW-1185">Reference proteome</keyword>
<dbReference type="PANTHER" id="PTHR30217:SF10">
    <property type="entry name" value="23S RRNA 5-HYDROXYCYTIDINE C2501 SYNTHASE"/>
    <property type="match status" value="1"/>
</dbReference>
<dbReference type="Pfam" id="PF01136">
    <property type="entry name" value="Peptidase_U32"/>
    <property type="match status" value="1"/>
</dbReference>
<dbReference type="InterPro" id="IPR001539">
    <property type="entry name" value="Peptidase_U32"/>
</dbReference>
<accession>A0A3N0HYE4</accession>
<name>A0A3N0HYE4_9FIRM</name>
<dbReference type="InterPro" id="IPR020988">
    <property type="entry name" value="Pept_U32_collagenase"/>
</dbReference>
<organism evidence="2 3">
    <name type="scientific">Absicoccus porci</name>
    <dbReference type="NCBI Taxonomy" id="2486576"/>
    <lineage>
        <taxon>Bacteria</taxon>
        <taxon>Bacillati</taxon>
        <taxon>Bacillota</taxon>
        <taxon>Erysipelotrichia</taxon>
        <taxon>Erysipelotrichales</taxon>
        <taxon>Erysipelotrichaceae</taxon>
        <taxon>Absicoccus</taxon>
    </lineage>
</organism>
<dbReference type="PANTHER" id="PTHR30217">
    <property type="entry name" value="PEPTIDASE U32 FAMILY"/>
    <property type="match status" value="1"/>
</dbReference>
<feature type="domain" description="Peptidase U32 collagenase" evidence="1">
    <location>
        <begin position="383"/>
        <end position="500"/>
    </location>
</feature>
<dbReference type="Proteomes" id="UP000276568">
    <property type="component" value="Unassembled WGS sequence"/>
</dbReference>
<evidence type="ECO:0000259" key="1">
    <source>
        <dbReference type="Pfam" id="PF12392"/>
    </source>
</evidence>
<reference evidence="2 3" key="1">
    <citation type="submission" date="2018-11" db="EMBL/GenBank/DDBJ databases">
        <title>Clostridium sp. nov., a member of the family Erysipelotrichaceae isolated from pig faeces.</title>
        <authorList>
            <person name="Chang Y.-H."/>
        </authorList>
    </citation>
    <scope>NUCLEOTIDE SEQUENCE [LARGE SCALE GENOMIC DNA]</scope>
    <source>
        <strain evidence="2 3">YH-panp20</strain>
    </source>
</reference>
<proteinExistence type="predicted"/>
<sequence>MDSLFYERKENNMEILAPVGNYAMLDAALAAGCDAVYLALKQFGARAFANNFTLDEVKDIISRCHLIGVDVHVTMNTILYEDEIEAAYAQAKALYEMGVDALIVQDLGLIHLLHHRLPDLTIHASTQMSIHTPAQIEKLKKLGVKRVVLARECTKAEIEACQQCGVEIEVFVHGALCISMSGQCYFSSFCFGRSGNRGMCAQPCRMAYTLYKDGQPIPFDQEYLLSPKDVSVIDKIGELSVDSLKIEGRMKSPVYVYEACRQVKMVRDGKKRTSQDMERLKLAFNRGYTLGHMFDKRGRDLMHMDSPNHQGIPIGKVIGFHGKRVKIQLDRSVDQNDGIRFGHEYGCRINFLYDEKGRLQNHIDGYHICEVEVKSKVKKGSIVYKTISYALEKEVEKESKETVRKVNVSCFVYCDGPSQPLICTMSDGIHKVTCVSDQLASIAQKHALNKETVSKQMHKTKDSWVEISEFQCTLSKDIFFPMGIINALRRKTIAALEKERTSVHCMPEKPYEFQPHIGRNHQIYIQDLPESVADQTKNVTNSYGIAACLEMGFEQVALSIEMTPDQIQETVLAFHDRYQMDAPVVVDIYGKIRYMIMKHCPINTICVDGKRQNCHLCHIHRFELEGKDGRRLLMEGNPDCFMQLFDETPRNWVMQIPVFQQWNINNFFVYFVDESPKEKDEIIARIHSVLH</sequence>
<dbReference type="OrthoDB" id="9807498at2"/>
<gene>
    <name evidence="2" type="ORF">EDX97_08855</name>
</gene>
<dbReference type="EMBL" id="RJQC01000003">
    <property type="protein sequence ID" value="RNM29734.1"/>
    <property type="molecule type" value="Genomic_DNA"/>
</dbReference>
<comment type="caution">
    <text evidence="2">The sequence shown here is derived from an EMBL/GenBank/DDBJ whole genome shotgun (WGS) entry which is preliminary data.</text>
</comment>
<evidence type="ECO:0000313" key="3">
    <source>
        <dbReference type="Proteomes" id="UP000276568"/>
    </source>
</evidence>
<dbReference type="Pfam" id="PF12392">
    <property type="entry name" value="DUF3656"/>
    <property type="match status" value="1"/>
</dbReference>
<dbReference type="SUPFAM" id="SSF51395">
    <property type="entry name" value="FMN-linked oxidoreductases"/>
    <property type="match status" value="1"/>
</dbReference>
<dbReference type="InterPro" id="IPR051454">
    <property type="entry name" value="RNA/ubiquinone_mod_enzymes"/>
</dbReference>